<sequence>MTTSQCLAEVKVGISFSAGDCWLLAAIASLTLHPKLLAHVVPNGQSFGAGYAGIFHFKFWQFGRWVDVFIDDRLPTQNNHLVFLHSVDRNEFWSALLEKAYAKLNGSYEALKGGSIAEAMEDFTGGVYEFYNLTKASPNLYRFMHKALQKDSMMGCSIDVRKSTASFGSVTGLDVFFQEQAVRLVRLRNPWGEVEWNGPWSDDSWEWRVLEPKQRARLQQIRAEDGEFWMSFADFMKNFSKLEVCHLSPDTLSLEDDPCTWTVTAHEGRWLRGCTAGGCCIYPDTFWTNPQFWLRLEEEDDDPENGESSCTFLVALMQKHMRQQKRSLLTIGYTIYEVPRNMQQLSREFFLRQPLCVRNRSYINLREVSDHFQLPPGNYVIVPSTYEPHQEADFLVRVFCEKRNKSKTAVHAGDGSAWRKWQCVNGMPFVSGMVLHEWNDILCADGELKSDGFSLYACQSMVALMDADCSGQLSLQEFKILWDKVKNWQIIFRRHDADHSGTMSSYEMRTALNAAGYHLNNHLYQLITMRYADDTMTIKFNDYITCMVRLEAMFSKWSTNCDCMTFEEGTDFLALSISQW</sequence>
<dbReference type="GO" id="GO:0005509">
    <property type="term" value="F:calcium ion binding"/>
    <property type="evidence" value="ECO:0007669"/>
    <property type="project" value="InterPro"/>
</dbReference>
<dbReference type="GO" id="GO:0004198">
    <property type="term" value="F:calcium-dependent cysteine-type endopeptidase activity"/>
    <property type="evidence" value="ECO:0007669"/>
    <property type="project" value="InterPro"/>
</dbReference>
<dbReference type="Pfam" id="PF00648">
    <property type="entry name" value="Peptidase_C2"/>
    <property type="match status" value="1"/>
</dbReference>
<evidence type="ECO:0000256" key="1">
    <source>
        <dbReference type="ARBA" id="ARBA00007623"/>
    </source>
</evidence>
<dbReference type="Pfam" id="PF01067">
    <property type="entry name" value="Calpain_III"/>
    <property type="match status" value="1"/>
</dbReference>
<evidence type="ECO:0000256" key="2">
    <source>
        <dbReference type="ARBA" id="ARBA00022670"/>
    </source>
</evidence>
<dbReference type="OMA" id="TAHEGRW"/>
<feature type="domain" description="EF-hand" evidence="11">
    <location>
        <begin position="483"/>
        <end position="518"/>
    </location>
</feature>
<dbReference type="PROSITE" id="PS00018">
    <property type="entry name" value="EF_HAND_1"/>
    <property type="match status" value="1"/>
</dbReference>
<dbReference type="InterPro" id="IPR022682">
    <property type="entry name" value="Calpain_domain_III"/>
</dbReference>
<protein>
    <recommendedName>
        <fullName evidence="14">Calpain-3</fullName>
    </recommendedName>
</protein>
<keyword evidence="3" id="KW-0479">Metal-binding</keyword>
<evidence type="ECO:0008006" key="14">
    <source>
        <dbReference type="Google" id="ProtNLM"/>
    </source>
</evidence>
<evidence type="ECO:0000256" key="5">
    <source>
        <dbReference type="ARBA" id="ARBA00022801"/>
    </source>
</evidence>
<keyword evidence="4" id="KW-0677">Repeat</keyword>
<evidence type="ECO:0000256" key="7">
    <source>
        <dbReference type="ARBA" id="ARBA00022837"/>
    </source>
</evidence>
<evidence type="ECO:0000256" key="8">
    <source>
        <dbReference type="PIRSR" id="PIRSR622684-1"/>
    </source>
</evidence>
<dbReference type="PANTHER" id="PTHR10183:SF433">
    <property type="entry name" value="CALPAIN-A-RELATED"/>
    <property type="match status" value="1"/>
</dbReference>
<dbReference type="InterPro" id="IPR033883">
    <property type="entry name" value="C2_III"/>
</dbReference>
<evidence type="ECO:0000256" key="6">
    <source>
        <dbReference type="ARBA" id="ARBA00022807"/>
    </source>
</evidence>
<dbReference type="Gene3D" id="2.60.120.380">
    <property type="match status" value="1"/>
</dbReference>
<dbReference type="InterPro" id="IPR038765">
    <property type="entry name" value="Papain-like_cys_pep_sf"/>
</dbReference>
<dbReference type="InterPro" id="IPR011992">
    <property type="entry name" value="EF-hand-dom_pair"/>
</dbReference>
<dbReference type="InterPro" id="IPR022684">
    <property type="entry name" value="Calpain_cysteine_protease"/>
</dbReference>
<comment type="similarity">
    <text evidence="1">Belongs to the peptidase C2 family.</text>
</comment>
<evidence type="ECO:0000313" key="13">
    <source>
        <dbReference type="Proteomes" id="UP000694388"/>
    </source>
</evidence>
<feature type="domain" description="Calpain catalytic" evidence="10">
    <location>
        <begin position="1"/>
        <end position="248"/>
    </location>
</feature>
<dbReference type="SMART" id="SM00230">
    <property type="entry name" value="CysPc"/>
    <property type="match status" value="1"/>
</dbReference>
<dbReference type="Gene3D" id="1.10.238.10">
    <property type="entry name" value="EF-hand"/>
    <property type="match status" value="1"/>
</dbReference>
<evidence type="ECO:0000256" key="4">
    <source>
        <dbReference type="ARBA" id="ARBA00022737"/>
    </source>
</evidence>
<evidence type="ECO:0000259" key="10">
    <source>
        <dbReference type="PROSITE" id="PS50203"/>
    </source>
</evidence>
<dbReference type="Proteomes" id="UP000694388">
    <property type="component" value="Unplaced"/>
</dbReference>
<dbReference type="InterPro" id="IPR018247">
    <property type="entry name" value="EF_Hand_1_Ca_BS"/>
</dbReference>
<evidence type="ECO:0000313" key="12">
    <source>
        <dbReference type="Ensembl" id="ENSEBUP00000016457.1"/>
    </source>
</evidence>
<dbReference type="SUPFAM" id="SSF47473">
    <property type="entry name" value="EF-hand"/>
    <property type="match status" value="1"/>
</dbReference>
<dbReference type="FunFam" id="3.90.70.10:FF:000001">
    <property type="entry name" value="Calpain-1 catalytic subunit"/>
    <property type="match status" value="1"/>
</dbReference>
<dbReference type="FunFam" id="2.60.120.380:FF:000001">
    <property type="entry name" value="Calpain-1 catalytic subunit"/>
    <property type="match status" value="1"/>
</dbReference>
<dbReference type="CDD" id="cd00214">
    <property type="entry name" value="Calpain_III"/>
    <property type="match status" value="1"/>
</dbReference>
<dbReference type="PROSITE" id="PS50203">
    <property type="entry name" value="CALPAIN_CAT"/>
    <property type="match status" value="1"/>
</dbReference>
<dbReference type="SUPFAM" id="SSF54001">
    <property type="entry name" value="Cysteine proteinases"/>
    <property type="match status" value="1"/>
</dbReference>
<dbReference type="GeneTree" id="ENSGT00940000156092"/>
<dbReference type="GO" id="GO:0006508">
    <property type="term" value="P:proteolysis"/>
    <property type="evidence" value="ECO:0007669"/>
    <property type="project" value="UniProtKB-KW"/>
</dbReference>
<keyword evidence="6" id="KW-0788">Thiol protease</keyword>
<dbReference type="CDD" id="cd00044">
    <property type="entry name" value="CysPc"/>
    <property type="match status" value="1"/>
</dbReference>
<keyword evidence="5" id="KW-0378">Hydrolase</keyword>
<dbReference type="PRINTS" id="PR00704">
    <property type="entry name" value="CALPAIN"/>
</dbReference>
<name>A0A8C4WWS1_EPTBU</name>
<reference evidence="12" key="2">
    <citation type="submission" date="2025-09" db="UniProtKB">
        <authorList>
            <consortium name="Ensembl"/>
        </authorList>
    </citation>
    <scope>IDENTIFICATION</scope>
</reference>
<dbReference type="SUPFAM" id="SSF49758">
    <property type="entry name" value="Calpain large subunit, middle domain (domain III)"/>
    <property type="match status" value="1"/>
</dbReference>
<comment type="caution">
    <text evidence="9">Lacks conserved residue(s) required for the propagation of feature annotation.</text>
</comment>
<dbReference type="InterPro" id="IPR002048">
    <property type="entry name" value="EF_hand_dom"/>
</dbReference>
<dbReference type="AlphaFoldDB" id="A0A8C4WWS1"/>
<keyword evidence="7" id="KW-0106">Calcium</keyword>
<dbReference type="PANTHER" id="PTHR10183">
    <property type="entry name" value="CALPAIN"/>
    <property type="match status" value="1"/>
</dbReference>
<dbReference type="Ensembl" id="ENSEBUT00000017033.1">
    <property type="protein sequence ID" value="ENSEBUP00000016457.1"/>
    <property type="gene ID" value="ENSEBUG00000010324.1"/>
</dbReference>
<keyword evidence="13" id="KW-1185">Reference proteome</keyword>
<dbReference type="Gene3D" id="3.90.70.10">
    <property type="entry name" value="Cysteine proteinases"/>
    <property type="match status" value="1"/>
</dbReference>
<feature type="active site" evidence="8">
    <location>
        <position position="189"/>
    </location>
</feature>
<proteinExistence type="inferred from homology"/>
<dbReference type="SMART" id="SM00720">
    <property type="entry name" value="calpain_III"/>
    <property type="match status" value="1"/>
</dbReference>
<evidence type="ECO:0000259" key="11">
    <source>
        <dbReference type="PROSITE" id="PS50222"/>
    </source>
</evidence>
<accession>A0A8C4WWS1</accession>
<dbReference type="GO" id="GO:0005737">
    <property type="term" value="C:cytoplasm"/>
    <property type="evidence" value="ECO:0007669"/>
    <property type="project" value="TreeGrafter"/>
</dbReference>
<dbReference type="InterPro" id="IPR001300">
    <property type="entry name" value="Peptidase_C2_calpain_cat"/>
</dbReference>
<reference evidence="12" key="1">
    <citation type="submission" date="2025-08" db="UniProtKB">
        <authorList>
            <consortium name="Ensembl"/>
        </authorList>
    </citation>
    <scope>IDENTIFICATION</scope>
</reference>
<keyword evidence="2" id="KW-0645">Protease</keyword>
<dbReference type="InterPro" id="IPR036213">
    <property type="entry name" value="Calpain_III_sf"/>
</dbReference>
<organism evidence="12 13">
    <name type="scientific">Eptatretus burgeri</name>
    <name type="common">Inshore hagfish</name>
    <dbReference type="NCBI Taxonomy" id="7764"/>
    <lineage>
        <taxon>Eukaryota</taxon>
        <taxon>Metazoa</taxon>
        <taxon>Chordata</taxon>
        <taxon>Craniata</taxon>
        <taxon>Vertebrata</taxon>
        <taxon>Cyclostomata</taxon>
        <taxon>Myxini</taxon>
        <taxon>Myxiniformes</taxon>
        <taxon>Myxinidae</taxon>
        <taxon>Eptatretinae</taxon>
        <taxon>Eptatretus</taxon>
    </lineage>
</organism>
<evidence type="ECO:0000256" key="3">
    <source>
        <dbReference type="ARBA" id="ARBA00022723"/>
    </source>
</evidence>
<evidence type="ECO:0000256" key="9">
    <source>
        <dbReference type="PROSITE-ProRule" id="PRU00239"/>
    </source>
</evidence>
<dbReference type="PROSITE" id="PS50222">
    <property type="entry name" value="EF_HAND_2"/>
    <property type="match status" value="1"/>
</dbReference>
<feature type="active site" evidence="8">
    <location>
        <position position="21"/>
    </location>
</feature>
<dbReference type="InterPro" id="IPR022683">
    <property type="entry name" value="Calpain_III"/>
</dbReference>